<evidence type="ECO:0000256" key="2">
    <source>
        <dbReference type="ARBA" id="ARBA00008685"/>
    </source>
</evidence>
<feature type="signal peptide" evidence="14">
    <location>
        <begin position="1"/>
        <end position="16"/>
    </location>
</feature>
<proteinExistence type="inferred from homology"/>
<evidence type="ECO:0000259" key="16">
    <source>
        <dbReference type="SMART" id="SM00918"/>
    </source>
</evidence>
<evidence type="ECO:0000256" key="7">
    <source>
        <dbReference type="ARBA" id="ARBA00023065"/>
    </source>
</evidence>
<feature type="region of interest" description="Disordered" evidence="13">
    <location>
        <begin position="175"/>
        <end position="194"/>
    </location>
</feature>
<keyword evidence="9" id="KW-0675">Receptor</keyword>
<dbReference type="InterPro" id="IPR019594">
    <property type="entry name" value="Glu/Gly-bd"/>
</dbReference>
<dbReference type="SMART" id="SM00918">
    <property type="entry name" value="Lig_chan-Glu_bd"/>
    <property type="match status" value="1"/>
</dbReference>
<sequence length="513" mass="57028">MASLLLYLVLTSGARQVTLLHDLSLPDVAGVVGVLERGWGGQVSVFLHPHHHHHHQEEKEEEENRDWLLEALQSPLPLQSLRQVVVVFCSFNHTLHIFSQVRERSLESVSLQWIIVVAEDAISRLLEELREGTQVAVAGRQEGEGSVYNLYSSFVAQDNNIRLKKVGLWQWERDKKMKKKPTSNSRNSSSPLSTPLLHPPLHALYADLGGRRLLTAVVDNWPYFRIRRDSDGTLQPDTGIDISLLNTLAYKLNFTYELVEVEDKQWGVVGVDGVWTGMVGKVVRHEAHFAINEITVTATREAVVDFTAPYFMEMTVLLSRAPAIKSRAFAVLTPFSTHVWLVLAASLPLMASLLTALSRVRDTFLCTPNTTTTSHAYTTTTNTTSTTKNTTKNASSTKQSHNSSSFTTTTTTTIAIPSVENAVSTMPLHASLSSNTSHGFSTMPLHASLSSTKPSHALASFMTTPPHPSSTTLGAFCFNLFRAFVNQDTRHLPKNLALRLGLFSWFFLCFMVY</sequence>
<dbReference type="PANTHER" id="PTHR18966">
    <property type="entry name" value="IONOTROPIC GLUTAMATE RECEPTOR"/>
    <property type="match status" value="1"/>
</dbReference>
<dbReference type="GO" id="GO:0005886">
    <property type="term" value="C:plasma membrane"/>
    <property type="evidence" value="ECO:0007669"/>
    <property type="project" value="UniProtKB-ARBA"/>
</dbReference>
<keyword evidence="5" id="KW-1133">Transmembrane helix</keyword>
<dbReference type="Gene3D" id="1.10.287.70">
    <property type="match status" value="1"/>
</dbReference>
<keyword evidence="3" id="KW-0813">Transport</keyword>
<protein>
    <submittedName>
        <fullName evidence="17">Uncharacterized protein</fullName>
    </submittedName>
</protein>
<feature type="compositionally biased region" description="Low complexity" evidence="13">
    <location>
        <begin position="182"/>
        <end position="194"/>
    </location>
</feature>
<dbReference type="InterPro" id="IPR001320">
    <property type="entry name" value="Iontro_rcpt_C"/>
</dbReference>
<keyword evidence="11" id="KW-1071">Ligand-gated ion channel</keyword>
<evidence type="ECO:0000256" key="12">
    <source>
        <dbReference type="ARBA" id="ARBA00023303"/>
    </source>
</evidence>
<dbReference type="FunFam" id="3.40.190.10:FF:000078">
    <property type="entry name" value="glutamate receptor ionotropic, NMDA 3B"/>
    <property type="match status" value="1"/>
</dbReference>
<evidence type="ECO:0000256" key="6">
    <source>
        <dbReference type="ARBA" id="ARBA00023054"/>
    </source>
</evidence>
<evidence type="ECO:0000256" key="10">
    <source>
        <dbReference type="ARBA" id="ARBA00023180"/>
    </source>
</evidence>
<name>A0AAE1BFM8_PETCI</name>
<gene>
    <name evidence="17" type="ORF">Pcinc_043427</name>
</gene>
<dbReference type="Pfam" id="PF10613">
    <property type="entry name" value="Lig_chan-Glu_bd"/>
    <property type="match status" value="1"/>
</dbReference>
<feature type="domain" description="Ionotropic glutamate receptor L-glutamate and glycine-binding" evidence="16">
    <location>
        <begin position="222"/>
        <end position="284"/>
    </location>
</feature>
<keyword evidence="10" id="KW-0325">Glycoprotein</keyword>
<evidence type="ECO:0000256" key="13">
    <source>
        <dbReference type="SAM" id="MobiDB-lite"/>
    </source>
</evidence>
<evidence type="ECO:0000313" key="18">
    <source>
        <dbReference type="Proteomes" id="UP001286313"/>
    </source>
</evidence>
<dbReference type="GO" id="GO:0015276">
    <property type="term" value="F:ligand-gated monoatomic ion channel activity"/>
    <property type="evidence" value="ECO:0007669"/>
    <property type="project" value="InterPro"/>
</dbReference>
<evidence type="ECO:0000256" key="5">
    <source>
        <dbReference type="ARBA" id="ARBA00022989"/>
    </source>
</evidence>
<dbReference type="Gene3D" id="3.40.190.10">
    <property type="entry name" value="Periplasmic binding protein-like II"/>
    <property type="match status" value="1"/>
</dbReference>
<comment type="caution">
    <text evidence="17">The sequence shown here is derived from an EMBL/GenBank/DDBJ whole genome shotgun (WGS) entry which is preliminary data.</text>
</comment>
<feature type="compositionally biased region" description="Low complexity" evidence="13">
    <location>
        <begin position="377"/>
        <end position="397"/>
    </location>
</feature>
<feature type="region of interest" description="Disordered" evidence="13">
    <location>
        <begin position="377"/>
        <end position="405"/>
    </location>
</feature>
<dbReference type="InterPro" id="IPR015683">
    <property type="entry name" value="Ionotropic_Glu_rcpt"/>
</dbReference>
<evidence type="ECO:0000256" key="8">
    <source>
        <dbReference type="ARBA" id="ARBA00023136"/>
    </source>
</evidence>
<keyword evidence="4" id="KW-0812">Transmembrane</keyword>
<keyword evidence="14" id="KW-0732">Signal</keyword>
<keyword evidence="7" id="KW-0406">Ion transport</keyword>
<accession>A0AAE1BFM8</accession>
<comment type="subcellular location">
    <subcellularLocation>
        <location evidence="1">Membrane</location>
        <topology evidence="1">Multi-pass membrane protein</topology>
    </subcellularLocation>
</comment>
<dbReference type="Proteomes" id="UP001286313">
    <property type="component" value="Unassembled WGS sequence"/>
</dbReference>
<dbReference type="SUPFAM" id="SSF53850">
    <property type="entry name" value="Periplasmic binding protein-like II"/>
    <property type="match status" value="1"/>
</dbReference>
<keyword evidence="6" id="KW-0175">Coiled coil</keyword>
<keyword evidence="18" id="KW-1185">Reference proteome</keyword>
<dbReference type="AlphaFoldDB" id="A0AAE1BFM8"/>
<keyword evidence="12" id="KW-0407">Ion channel</keyword>
<feature type="non-terminal residue" evidence="17">
    <location>
        <position position="1"/>
    </location>
</feature>
<evidence type="ECO:0000256" key="14">
    <source>
        <dbReference type="SAM" id="SignalP"/>
    </source>
</evidence>
<evidence type="ECO:0000256" key="4">
    <source>
        <dbReference type="ARBA" id="ARBA00022692"/>
    </source>
</evidence>
<feature type="domain" description="Ionotropic glutamate receptor C-terminal" evidence="15">
    <location>
        <begin position="212"/>
        <end position="508"/>
    </location>
</feature>
<evidence type="ECO:0000313" key="17">
    <source>
        <dbReference type="EMBL" id="KAK3849832.1"/>
    </source>
</evidence>
<dbReference type="EMBL" id="JAWQEG010008684">
    <property type="protein sequence ID" value="KAK3849832.1"/>
    <property type="molecule type" value="Genomic_DNA"/>
</dbReference>
<comment type="similarity">
    <text evidence="2">Belongs to the glutamate-gated ion channel (TC 1.A.10.1) family.</text>
</comment>
<feature type="chain" id="PRO_5042190053" evidence="14">
    <location>
        <begin position="17"/>
        <end position="513"/>
    </location>
</feature>
<evidence type="ECO:0000256" key="1">
    <source>
        <dbReference type="ARBA" id="ARBA00004141"/>
    </source>
</evidence>
<evidence type="ECO:0000259" key="15">
    <source>
        <dbReference type="SMART" id="SM00079"/>
    </source>
</evidence>
<evidence type="ECO:0000256" key="3">
    <source>
        <dbReference type="ARBA" id="ARBA00022448"/>
    </source>
</evidence>
<evidence type="ECO:0000256" key="9">
    <source>
        <dbReference type="ARBA" id="ARBA00023170"/>
    </source>
</evidence>
<reference evidence="17" key="1">
    <citation type="submission" date="2023-10" db="EMBL/GenBank/DDBJ databases">
        <title>Genome assemblies of two species of porcelain crab, Petrolisthes cinctipes and Petrolisthes manimaculis (Anomura: Porcellanidae).</title>
        <authorList>
            <person name="Angst P."/>
        </authorList>
    </citation>
    <scope>NUCLEOTIDE SEQUENCE</scope>
    <source>
        <strain evidence="17">PB745_01</strain>
        <tissue evidence="17">Gill</tissue>
    </source>
</reference>
<organism evidence="17 18">
    <name type="scientific">Petrolisthes cinctipes</name>
    <name type="common">Flat porcelain crab</name>
    <dbReference type="NCBI Taxonomy" id="88211"/>
    <lineage>
        <taxon>Eukaryota</taxon>
        <taxon>Metazoa</taxon>
        <taxon>Ecdysozoa</taxon>
        <taxon>Arthropoda</taxon>
        <taxon>Crustacea</taxon>
        <taxon>Multicrustacea</taxon>
        <taxon>Malacostraca</taxon>
        <taxon>Eumalacostraca</taxon>
        <taxon>Eucarida</taxon>
        <taxon>Decapoda</taxon>
        <taxon>Pleocyemata</taxon>
        <taxon>Anomura</taxon>
        <taxon>Galatheoidea</taxon>
        <taxon>Porcellanidae</taxon>
        <taxon>Petrolisthes</taxon>
    </lineage>
</organism>
<keyword evidence="8" id="KW-0472">Membrane</keyword>
<dbReference type="GO" id="GO:0043226">
    <property type="term" value="C:organelle"/>
    <property type="evidence" value="ECO:0007669"/>
    <property type="project" value="UniProtKB-ARBA"/>
</dbReference>
<evidence type="ECO:0000256" key="11">
    <source>
        <dbReference type="ARBA" id="ARBA00023286"/>
    </source>
</evidence>
<dbReference type="SMART" id="SM00079">
    <property type="entry name" value="PBPe"/>
    <property type="match status" value="1"/>
</dbReference>